<keyword evidence="4 6" id="KW-1133">Transmembrane helix</keyword>
<comment type="caution">
    <text evidence="7">The sequence shown here is derived from an EMBL/GenBank/DDBJ whole genome shotgun (WGS) entry which is preliminary data.</text>
</comment>
<keyword evidence="3 6" id="KW-0812">Transmembrane</keyword>
<sequence>MPPFGITDFGLFCMAVLLLNATPGPDTAYIVGRSVAQGRAAGLVSALGISAGCVFHALASALGLSAILAASATAFLLVKLAGGAYLIYLGLRMLLAKPANAAADTPVMLDVRPLPKIFWQAVATNILNPKVILFFLSFFPQFVHRDSPHKTLAFLLLGAVFLLMSTLWNSGTALLAGTLARHAGHNPQIKKWLERTVGTAFIALGAKLVLTKN</sequence>
<feature type="transmembrane region" description="Helical" evidence="6">
    <location>
        <begin position="66"/>
        <end position="88"/>
    </location>
</feature>
<dbReference type="PANTHER" id="PTHR30086">
    <property type="entry name" value="ARGININE EXPORTER PROTEIN ARGO"/>
    <property type="match status" value="1"/>
</dbReference>
<keyword evidence="5 6" id="KW-0472">Membrane</keyword>
<keyword evidence="2" id="KW-1003">Cell membrane</keyword>
<dbReference type="InterPro" id="IPR001123">
    <property type="entry name" value="LeuE-type"/>
</dbReference>
<evidence type="ECO:0000256" key="2">
    <source>
        <dbReference type="ARBA" id="ARBA00022475"/>
    </source>
</evidence>
<evidence type="ECO:0000256" key="1">
    <source>
        <dbReference type="ARBA" id="ARBA00004651"/>
    </source>
</evidence>
<evidence type="ECO:0000256" key="4">
    <source>
        <dbReference type="ARBA" id="ARBA00022989"/>
    </source>
</evidence>
<feature type="transmembrane region" description="Helical" evidence="6">
    <location>
        <begin position="151"/>
        <end position="180"/>
    </location>
</feature>
<proteinExistence type="predicted"/>
<protein>
    <submittedName>
        <fullName evidence="7">LysE family translocator</fullName>
    </submittedName>
</protein>
<evidence type="ECO:0000256" key="6">
    <source>
        <dbReference type="SAM" id="Phobius"/>
    </source>
</evidence>
<evidence type="ECO:0000313" key="8">
    <source>
        <dbReference type="Proteomes" id="UP001595530"/>
    </source>
</evidence>
<evidence type="ECO:0000256" key="3">
    <source>
        <dbReference type="ARBA" id="ARBA00022692"/>
    </source>
</evidence>
<keyword evidence="8" id="KW-1185">Reference proteome</keyword>
<accession>A0ABV7F606</accession>
<dbReference type="Proteomes" id="UP001595530">
    <property type="component" value="Unassembled WGS sequence"/>
</dbReference>
<dbReference type="Pfam" id="PF01810">
    <property type="entry name" value="LysE"/>
    <property type="match status" value="1"/>
</dbReference>
<dbReference type="EMBL" id="JBHRTP010000045">
    <property type="protein sequence ID" value="MFC3109227.1"/>
    <property type="molecule type" value="Genomic_DNA"/>
</dbReference>
<name>A0ABV7F606_9BURK</name>
<comment type="subcellular location">
    <subcellularLocation>
        <location evidence="1">Cell membrane</location>
        <topology evidence="1">Multi-pass membrane protein</topology>
    </subcellularLocation>
</comment>
<reference evidence="8" key="1">
    <citation type="journal article" date="2019" name="Int. J. Syst. Evol. Microbiol.">
        <title>The Global Catalogue of Microorganisms (GCM) 10K type strain sequencing project: providing services to taxonomists for standard genome sequencing and annotation.</title>
        <authorList>
            <consortium name="The Broad Institute Genomics Platform"/>
            <consortium name="The Broad Institute Genome Sequencing Center for Infectious Disease"/>
            <person name="Wu L."/>
            <person name="Ma J."/>
        </authorList>
    </citation>
    <scope>NUCLEOTIDE SEQUENCE [LARGE SCALE GENOMIC DNA]</scope>
    <source>
        <strain evidence="8">KCTC 42986</strain>
    </source>
</reference>
<dbReference type="PANTHER" id="PTHR30086:SF20">
    <property type="entry name" value="ARGININE EXPORTER PROTEIN ARGO-RELATED"/>
    <property type="match status" value="1"/>
</dbReference>
<organism evidence="7 8">
    <name type="scientific">Undibacterium arcticum</name>
    <dbReference type="NCBI Taxonomy" id="1762892"/>
    <lineage>
        <taxon>Bacteria</taxon>
        <taxon>Pseudomonadati</taxon>
        <taxon>Pseudomonadota</taxon>
        <taxon>Betaproteobacteria</taxon>
        <taxon>Burkholderiales</taxon>
        <taxon>Oxalobacteraceae</taxon>
        <taxon>Undibacterium</taxon>
    </lineage>
</organism>
<dbReference type="RefSeq" id="WP_390321954.1">
    <property type="nucleotide sequence ID" value="NZ_JBHRTP010000045.1"/>
</dbReference>
<feature type="transmembrane region" description="Helical" evidence="6">
    <location>
        <begin position="117"/>
        <end position="139"/>
    </location>
</feature>
<evidence type="ECO:0000256" key="5">
    <source>
        <dbReference type="ARBA" id="ARBA00023136"/>
    </source>
</evidence>
<evidence type="ECO:0000313" key="7">
    <source>
        <dbReference type="EMBL" id="MFC3109227.1"/>
    </source>
</evidence>
<feature type="transmembrane region" description="Helical" evidence="6">
    <location>
        <begin position="38"/>
        <end position="59"/>
    </location>
</feature>
<gene>
    <name evidence="7" type="ORF">ACFOFO_14850</name>
</gene>
<dbReference type="PIRSF" id="PIRSF006324">
    <property type="entry name" value="LeuE"/>
    <property type="match status" value="1"/>
</dbReference>